<accession>A0ABU5E5X1</accession>
<evidence type="ECO:0000313" key="3">
    <source>
        <dbReference type="Proteomes" id="UP001279642"/>
    </source>
</evidence>
<dbReference type="PANTHER" id="PTHR33383">
    <property type="entry name" value="MEMBRANE PROTEIN INSERTION EFFICIENCY FACTOR-RELATED"/>
    <property type="match status" value="1"/>
</dbReference>
<dbReference type="EMBL" id="JAXCLW010000001">
    <property type="protein sequence ID" value="MDY0881655.1"/>
    <property type="molecule type" value="Genomic_DNA"/>
</dbReference>
<comment type="similarity">
    <text evidence="1">Belongs to the UPF0161 family.</text>
</comment>
<dbReference type="Pfam" id="PF01809">
    <property type="entry name" value="YidD"/>
    <property type="match status" value="1"/>
</dbReference>
<evidence type="ECO:0000256" key="1">
    <source>
        <dbReference type="HAMAP-Rule" id="MF_00386"/>
    </source>
</evidence>
<sequence length="105" mass="11576">MILRPGSDLAAFSRTALRLLVLAPIRFYQWVISPMLPAACRYQPTCSAYAVEAITQHGVLSGGWLTLQRLLRCHPWGGSGFDPVPPACEGHNHTHHPSSYPLDRA</sequence>
<keyword evidence="3" id="KW-1185">Reference proteome</keyword>
<reference evidence="2 3" key="1">
    <citation type="journal article" date="2016" name="Antonie Van Leeuwenhoek">
        <title>Dongia soli sp. nov., isolated from soil from Dokdo, Korea.</title>
        <authorList>
            <person name="Kim D.U."/>
            <person name="Lee H."/>
            <person name="Kim H."/>
            <person name="Kim S.G."/>
            <person name="Ka J.O."/>
        </authorList>
    </citation>
    <scope>NUCLEOTIDE SEQUENCE [LARGE SCALE GENOMIC DNA]</scope>
    <source>
        <strain evidence="2 3">D78</strain>
    </source>
</reference>
<keyword evidence="1" id="KW-1003">Cell membrane</keyword>
<dbReference type="NCBIfam" id="TIGR00278">
    <property type="entry name" value="membrane protein insertion efficiency factor YidD"/>
    <property type="match status" value="1"/>
</dbReference>
<dbReference type="HAMAP" id="MF_00386">
    <property type="entry name" value="UPF0161_YidD"/>
    <property type="match status" value="1"/>
</dbReference>
<proteinExistence type="inferred from homology"/>
<comment type="caution">
    <text evidence="2">The sequence shown here is derived from an EMBL/GenBank/DDBJ whole genome shotgun (WGS) entry which is preliminary data.</text>
</comment>
<dbReference type="SMART" id="SM01234">
    <property type="entry name" value="Haemolytic"/>
    <property type="match status" value="1"/>
</dbReference>
<keyword evidence="1" id="KW-0472">Membrane</keyword>
<comment type="function">
    <text evidence="1">Could be involved in insertion of integral membrane proteins into the membrane.</text>
</comment>
<dbReference type="PANTHER" id="PTHR33383:SF1">
    <property type="entry name" value="MEMBRANE PROTEIN INSERTION EFFICIENCY FACTOR-RELATED"/>
    <property type="match status" value="1"/>
</dbReference>
<organism evidence="2 3">
    <name type="scientific">Dongia soli</name>
    <dbReference type="NCBI Taxonomy" id="600628"/>
    <lineage>
        <taxon>Bacteria</taxon>
        <taxon>Pseudomonadati</taxon>
        <taxon>Pseudomonadota</taxon>
        <taxon>Alphaproteobacteria</taxon>
        <taxon>Rhodospirillales</taxon>
        <taxon>Dongiaceae</taxon>
        <taxon>Dongia</taxon>
    </lineage>
</organism>
<comment type="subcellular location">
    <subcellularLocation>
        <location evidence="1">Cell membrane</location>
        <topology evidence="1">Peripheral membrane protein</topology>
        <orientation evidence="1">Cytoplasmic side</orientation>
    </subcellularLocation>
</comment>
<gene>
    <name evidence="2" type="primary">yidD</name>
    <name evidence="2" type="ORF">SMD27_02255</name>
</gene>
<evidence type="ECO:0000313" key="2">
    <source>
        <dbReference type="EMBL" id="MDY0881655.1"/>
    </source>
</evidence>
<dbReference type="Proteomes" id="UP001279642">
    <property type="component" value="Unassembled WGS sequence"/>
</dbReference>
<name>A0ABU5E5X1_9PROT</name>
<dbReference type="InterPro" id="IPR002696">
    <property type="entry name" value="Membr_insert_effic_factor_YidD"/>
</dbReference>
<dbReference type="RefSeq" id="WP_320506710.1">
    <property type="nucleotide sequence ID" value="NZ_JAXCLW010000001.1"/>
</dbReference>
<protein>
    <recommendedName>
        <fullName evidence="1">Putative membrane protein insertion efficiency factor</fullName>
    </recommendedName>
</protein>